<feature type="transmembrane region" description="Helical" evidence="1">
    <location>
        <begin position="178"/>
        <end position="197"/>
    </location>
</feature>
<evidence type="ECO:0000313" key="2">
    <source>
        <dbReference type="EMBL" id="ACL03030.1"/>
    </source>
</evidence>
<dbReference type="KEGG" id="dal:Dalk_1329"/>
<feature type="transmembrane region" description="Helical" evidence="1">
    <location>
        <begin position="368"/>
        <end position="389"/>
    </location>
</feature>
<feature type="transmembrane region" description="Helical" evidence="1">
    <location>
        <begin position="12"/>
        <end position="32"/>
    </location>
</feature>
<accession>B8F9T4</accession>
<dbReference type="EMBL" id="CP001322">
    <property type="protein sequence ID" value="ACL03030.1"/>
    <property type="molecule type" value="Genomic_DNA"/>
</dbReference>
<keyword evidence="1" id="KW-1133">Transmembrane helix</keyword>
<keyword evidence="1" id="KW-0472">Membrane</keyword>
<feature type="transmembrane region" description="Helical" evidence="1">
    <location>
        <begin position="204"/>
        <end position="220"/>
    </location>
</feature>
<keyword evidence="3" id="KW-1185">Reference proteome</keyword>
<feature type="transmembrane region" description="Helical" evidence="1">
    <location>
        <begin position="144"/>
        <end position="166"/>
    </location>
</feature>
<evidence type="ECO:0000313" key="3">
    <source>
        <dbReference type="Proteomes" id="UP000000739"/>
    </source>
</evidence>
<dbReference type="HOGENOM" id="CLU_609327_0_0_7"/>
<dbReference type="NCBIfam" id="TIGR04370">
    <property type="entry name" value="glyco_rpt_poly"/>
    <property type="match status" value="1"/>
</dbReference>
<sequence>MIPLEGSKQLTRARLFQIATIVAGLAAIVTIVSSGLDGAIFMYKIAGFLIFYFTLKEGLLIDKDLFSPYTLFALAPFCTLIYDDFLSPSYLPLPDGLAVTCIIIGQASFLLGLKMSGVVRSVIWRNKKGQKHQNRLASKDNYRLLFIVGIVPFLLSLSLRTMNIQFSAEGIDEFRSNFTLPIISAALSCFTTAGLLGTARERRYFVFFSLIVTMVVVGLFTQAKGSAVLIFLTIIFASKKYWRLKSTSRIVFVSLILMFAMFQVYGMIRQGYFHSRVYVSSYEYYRQHKDIADIPRYLQIFYKPYMYMETPLSNFAYLVENNFTPENGKLTAWPFISIFQLKRFYTIEKPVKPIRKWPYNTHTFLGDFYLDFGVMGILILPFLLGLIVSAMYSRTLVNRDIIMDAVYLYFSYATFMMFFSNHFTSSAYPLRIFLVFEFYRLIIRPIRIR</sequence>
<dbReference type="AlphaFoldDB" id="B8F9T4"/>
<feature type="transmembrane region" description="Helical" evidence="1">
    <location>
        <begin position="401"/>
        <end position="420"/>
    </location>
</feature>
<dbReference type="eggNOG" id="ENOG503426A">
    <property type="taxonomic scope" value="Bacteria"/>
</dbReference>
<feature type="transmembrane region" description="Helical" evidence="1">
    <location>
        <begin position="249"/>
        <end position="268"/>
    </location>
</feature>
<gene>
    <name evidence="2" type="ordered locus">Dalk_1329</name>
</gene>
<name>B8F9T4_DESAL</name>
<dbReference type="RefSeq" id="WP_012610465.1">
    <property type="nucleotide sequence ID" value="NC_011768.1"/>
</dbReference>
<feature type="transmembrane region" description="Helical" evidence="1">
    <location>
        <begin position="38"/>
        <end position="55"/>
    </location>
</feature>
<organism evidence="2 3">
    <name type="scientific">Desulfatibacillum aliphaticivorans</name>
    <dbReference type="NCBI Taxonomy" id="218208"/>
    <lineage>
        <taxon>Bacteria</taxon>
        <taxon>Pseudomonadati</taxon>
        <taxon>Thermodesulfobacteriota</taxon>
        <taxon>Desulfobacteria</taxon>
        <taxon>Desulfobacterales</taxon>
        <taxon>Desulfatibacillaceae</taxon>
        <taxon>Desulfatibacillum</taxon>
    </lineage>
</organism>
<feature type="transmembrane region" description="Helical" evidence="1">
    <location>
        <begin position="97"/>
        <end position="123"/>
    </location>
</feature>
<evidence type="ECO:0008006" key="4">
    <source>
        <dbReference type="Google" id="ProtNLM"/>
    </source>
</evidence>
<reference evidence="2 3" key="1">
    <citation type="journal article" date="2012" name="Environ. Microbiol.">
        <title>The genome sequence of Desulfatibacillum alkenivorans AK-01: a blueprint for anaerobic alkane oxidation.</title>
        <authorList>
            <person name="Callaghan A.V."/>
            <person name="Morris B.E."/>
            <person name="Pereira I.A."/>
            <person name="McInerney M.J."/>
            <person name="Austin R.N."/>
            <person name="Groves J.T."/>
            <person name="Kukor J.J."/>
            <person name="Suflita J.M."/>
            <person name="Young L.Y."/>
            <person name="Zylstra G.J."/>
            <person name="Wawrik B."/>
        </authorList>
    </citation>
    <scope>NUCLEOTIDE SEQUENCE [LARGE SCALE GENOMIC DNA]</scope>
    <source>
        <strain evidence="2 3">AK-01</strain>
    </source>
</reference>
<protein>
    <recommendedName>
        <fullName evidence="4">Oligosaccharide repeat unit polymerase</fullName>
    </recommendedName>
</protein>
<proteinExistence type="predicted"/>
<dbReference type="Proteomes" id="UP000000739">
    <property type="component" value="Chromosome"/>
</dbReference>
<feature type="transmembrane region" description="Helical" evidence="1">
    <location>
        <begin position="67"/>
        <end position="85"/>
    </location>
</feature>
<evidence type="ECO:0000256" key="1">
    <source>
        <dbReference type="SAM" id="Phobius"/>
    </source>
</evidence>
<keyword evidence="1" id="KW-0812">Transmembrane</keyword>